<proteinExistence type="inferred from homology"/>
<keyword evidence="4" id="KW-1003">Cell membrane</keyword>
<evidence type="ECO:0000313" key="10">
    <source>
        <dbReference type="Proteomes" id="UP000321234"/>
    </source>
</evidence>
<dbReference type="InterPro" id="IPR027417">
    <property type="entry name" value="P-loop_NTPase"/>
</dbReference>
<evidence type="ECO:0000256" key="2">
    <source>
        <dbReference type="ARBA" id="ARBA00005417"/>
    </source>
</evidence>
<dbReference type="GO" id="GO:0016887">
    <property type="term" value="F:ATP hydrolysis activity"/>
    <property type="evidence" value="ECO:0007669"/>
    <property type="project" value="InterPro"/>
</dbReference>
<comment type="caution">
    <text evidence="9">The sequence shown here is derived from an EMBL/GenBank/DDBJ whole genome shotgun (WGS) entry which is preliminary data.</text>
</comment>
<dbReference type="CDD" id="cd03257">
    <property type="entry name" value="ABC_NikE_OppD_transporters"/>
    <property type="match status" value="1"/>
</dbReference>
<name>A0A5C8ZI39_9ACTN</name>
<dbReference type="PROSITE" id="PS50893">
    <property type="entry name" value="ABC_TRANSPORTER_2"/>
    <property type="match status" value="1"/>
</dbReference>
<dbReference type="AlphaFoldDB" id="A0A5C8ZI39"/>
<evidence type="ECO:0000259" key="8">
    <source>
        <dbReference type="PROSITE" id="PS50893"/>
    </source>
</evidence>
<dbReference type="PROSITE" id="PS00211">
    <property type="entry name" value="ABC_TRANSPORTER_1"/>
    <property type="match status" value="1"/>
</dbReference>
<evidence type="ECO:0000313" key="9">
    <source>
        <dbReference type="EMBL" id="TXR56831.1"/>
    </source>
</evidence>
<evidence type="ECO:0000256" key="5">
    <source>
        <dbReference type="ARBA" id="ARBA00022741"/>
    </source>
</evidence>
<dbReference type="GO" id="GO:0005524">
    <property type="term" value="F:ATP binding"/>
    <property type="evidence" value="ECO:0007669"/>
    <property type="project" value="UniProtKB-KW"/>
</dbReference>
<dbReference type="GO" id="GO:0005886">
    <property type="term" value="C:plasma membrane"/>
    <property type="evidence" value="ECO:0007669"/>
    <property type="project" value="UniProtKB-SubCell"/>
</dbReference>
<dbReference type="InterPro" id="IPR003593">
    <property type="entry name" value="AAA+_ATPase"/>
</dbReference>
<organism evidence="9 10">
    <name type="scientific">Quadrisphaera setariae</name>
    <dbReference type="NCBI Taxonomy" id="2593304"/>
    <lineage>
        <taxon>Bacteria</taxon>
        <taxon>Bacillati</taxon>
        <taxon>Actinomycetota</taxon>
        <taxon>Actinomycetes</taxon>
        <taxon>Kineosporiales</taxon>
        <taxon>Kineosporiaceae</taxon>
        <taxon>Quadrisphaera</taxon>
    </lineage>
</organism>
<dbReference type="InterPro" id="IPR017871">
    <property type="entry name" value="ABC_transporter-like_CS"/>
</dbReference>
<evidence type="ECO:0000256" key="6">
    <source>
        <dbReference type="ARBA" id="ARBA00022840"/>
    </source>
</evidence>
<keyword evidence="3" id="KW-0813">Transport</keyword>
<reference evidence="9 10" key="1">
    <citation type="submission" date="2019-07" db="EMBL/GenBank/DDBJ databases">
        <title>Quadrisphaera sp. strain DD2A genome sequencing and assembly.</title>
        <authorList>
            <person name="Kim I."/>
        </authorList>
    </citation>
    <scope>NUCLEOTIDE SEQUENCE [LARGE SCALE GENOMIC DNA]</scope>
    <source>
        <strain evidence="9 10">DD2A</strain>
    </source>
</reference>
<dbReference type="InterPro" id="IPR003439">
    <property type="entry name" value="ABC_transporter-like_ATP-bd"/>
</dbReference>
<dbReference type="Pfam" id="PF00005">
    <property type="entry name" value="ABC_tran"/>
    <property type="match status" value="1"/>
</dbReference>
<dbReference type="PANTHER" id="PTHR43297">
    <property type="entry name" value="OLIGOPEPTIDE TRANSPORT ATP-BINDING PROTEIN APPD"/>
    <property type="match status" value="1"/>
</dbReference>
<evidence type="ECO:0000256" key="3">
    <source>
        <dbReference type="ARBA" id="ARBA00022448"/>
    </source>
</evidence>
<keyword evidence="5" id="KW-0547">Nucleotide-binding</keyword>
<dbReference type="SUPFAM" id="SSF52540">
    <property type="entry name" value="P-loop containing nucleoside triphosphate hydrolases"/>
    <property type="match status" value="1"/>
</dbReference>
<dbReference type="Gene3D" id="3.40.50.300">
    <property type="entry name" value="P-loop containing nucleotide triphosphate hydrolases"/>
    <property type="match status" value="1"/>
</dbReference>
<comment type="similarity">
    <text evidence="2">Belongs to the ABC transporter superfamily.</text>
</comment>
<accession>A0A5C8ZI39</accession>
<feature type="domain" description="ABC transporter" evidence="8">
    <location>
        <begin position="12"/>
        <end position="259"/>
    </location>
</feature>
<evidence type="ECO:0000256" key="7">
    <source>
        <dbReference type="ARBA" id="ARBA00023136"/>
    </source>
</evidence>
<gene>
    <name evidence="9" type="ORF">FMM08_08900</name>
</gene>
<evidence type="ECO:0000256" key="4">
    <source>
        <dbReference type="ARBA" id="ARBA00022475"/>
    </source>
</evidence>
<dbReference type="FunFam" id="3.40.50.300:FF:000016">
    <property type="entry name" value="Oligopeptide ABC transporter ATP-binding component"/>
    <property type="match status" value="1"/>
</dbReference>
<evidence type="ECO:0000256" key="1">
    <source>
        <dbReference type="ARBA" id="ARBA00004202"/>
    </source>
</evidence>
<dbReference type="RefSeq" id="WP_147925960.1">
    <property type="nucleotide sequence ID" value="NZ_VKAC01000004.1"/>
</dbReference>
<keyword evidence="6 9" id="KW-0067">ATP-binding</keyword>
<dbReference type="OrthoDB" id="8481147at2"/>
<keyword evidence="10" id="KW-1185">Reference proteome</keyword>
<dbReference type="GO" id="GO:0015833">
    <property type="term" value="P:peptide transport"/>
    <property type="evidence" value="ECO:0007669"/>
    <property type="project" value="InterPro"/>
</dbReference>
<dbReference type="SMART" id="SM00382">
    <property type="entry name" value="AAA"/>
    <property type="match status" value="1"/>
</dbReference>
<dbReference type="EMBL" id="VKAC01000004">
    <property type="protein sequence ID" value="TXR56831.1"/>
    <property type="molecule type" value="Genomic_DNA"/>
</dbReference>
<sequence>MSTTTGTALPALSAEGLRVAYGDVEVVRGVDLVVRPGEKVGVVGESGCGKSTVALALMGLLASGGSVTGGVVSVSGARVDYRDEKALDRMRGSQLSLVFQDPLTSLDPVKTIGSQIAEALRRYSPRASRAAVRARCAELLTAVGVPEPERRLKQYPHEFSGGMRQRALIAIAVANDPAVLIADEPTTALDVTTQAQVVDLLDSLVDRLGVAVVLVTHDIGLVSEFCDRVLVMYAGRVVEEVPSAALFDGAAHPYTRALLGSLPVPGRPRSEDLTWIPGAPPPLAALPPGCSFAPRCAWAQPECSAGQPPRVVVPGPGGAGGPVHAAECRRALDVVASGRSESRADARAQEATRG</sequence>
<dbReference type="InterPro" id="IPR050388">
    <property type="entry name" value="ABC_Ni/Peptide_Import"/>
</dbReference>
<protein>
    <submittedName>
        <fullName evidence="9">ABC transporter ATP-binding protein</fullName>
    </submittedName>
</protein>
<dbReference type="Pfam" id="PF08352">
    <property type="entry name" value="oligo_HPY"/>
    <property type="match status" value="1"/>
</dbReference>
<comment type="subcellular location">
    <subcellularLocation>
        <location evidence="1">Cell membrane</location>
        <topology evidence="1">Peripheral membrane protein</topology>
    </subcellularLocation>
</comment>
<dbReference type="PANTHER" id="PTHR43297:SF2">
    <property type="entry name" value="DIPEPTIDE TRANSPORT ATP-BINDING PROTEIN DPPD"/>
    <property type="match status" value="1"/>
</dbReference>
<dbReference type="NCBIfam" id="TIGR01727">
    <property type="entry name" value="oligo_HPY"/>
    <property type="match status" value="1"/>
</dbReference>
<keyword evidence="7" id="KW-0472">Membrane</keyword>
<dbReference type="Proteomes" id="UP000321234">
    <property type="component" value="Unassembled WGS sequence"/>
</dbReference>
<dbReference type="InterPro" id="IPR013563">
    <property type="entry name" value="Oligopep_ABC_C"/>
</dbReference>